<evidence type="ECO:0000256" key="7">
    <source>
        <dbReference type="ARBA" id="ARBA00053875"/>
    </source>
</evidence>
<feature type="binding site" evidence="12">
    <location>
        <begin position="351"/>
        <end position="358"/>
    </location>
    <ligand>
        <name>ATP</name>
        <dbReference type="ChEBI" id="CHEBI:30616"/>
    </ligand>
</feature>
<dbReference type="InterPro" id="IPR054594">
    <property type="entry name" value="Lon_lid"/>
</dbReference>
<dbReference type="EC" id="3.4.21.53" evidence="8 10"/>
<feature type="domain" description="Lon N-terminal" evidence="16">
    <location>
        <begin position="1"/>
        <end position="183"/>
    </location>
</feature>
<evidence type="ECO:0000256" key="1">
    <source>
        <dbReference type="ARBA" id="ARBA00022670"/>
    </source>
</evidence>
<evidence type="ECO:0000256" key="3">
    <source>
        <dbReference type="ARBA" id="ARBA00022801"/>
    </source>
</evidence>
<keyword evidence="3 10" id="KW-0378">Hydrolase</keyword>
<dbReference type="PANTHER" id="PTHR10046">
    <property type="entry name" value="ATP DEPENDENT LON PROTEASE FAMILY MEMBER"/>
    <property type="match status" value="1"/>
</dbReference>
<evidence type="ECO:0000256" key="12">
    <source>
        <dbReference type="PIRSR" id="PIRSR001174-2"/>
    </source>
</evidence>
<dbReference type="GO" id="GO:0005737">
    <property type="term" value="C:cytoplasm"/>
    <property type="evidence" value="ECO:0007669"/>
    <property type="project" value="UniProtKB-SubCell"/>
</dbReference>
<gene>
    <name evidence="17" type="primary">lon</name>
    <name evidence="17" type="ORF">GCM10010269_44680</name>
</gene>
<accession>A0A918L4F2</accession>
<evidence type="ECO:0000256" key="14">
    <source>
        <dbReference type="RuleBase" id="RU000591"/>
    </source>
</evidence>
<dbReference type="PIRSF" id="PIRSF001174">
    <property type="entry name" value="Lon_proteas"/>
    <property type="match status" value="1"/>
</dbReference>
<dbReference type="GO" id="GO:0006508">
    <property type="term" value="P:proteolysis"/>
    <property type="evidence" value="ECO:0007669"/>
    <property type="project" value="UniProtKB-KW"/>
</dbReference>
<dbReference type="Gene3D" id="3.30.230.10">
    <property type="match status" value="1"/>
</dbReference>
<keyword evidence="4 10" id="KW-0720">Serine protease</keyword>
<feature type="active site" evidence="11 13">
    <location>
        <position position="683"/>
    </location>
</feature>
<feature type="domain" description="Lon proteolytic" evidence="15">
    <location>
        <begin position="593"/>
        <end position="777"/>
    </location>
</feature>
<dbReference type="InterPro" id="IPR015947">
    <property type="entry name" value="PUA-like_sf"/>
</dbReference>
<dbReference type="GO" id="GO:0005524">
    <property type="term" value="F:ATP binding"/>
    <property type="evidence" value="ECO:0007669"/>
    <property type="project" value="UniProtKB-KW"/>
</dbReference>
<keyword evidence="5 10" id="KW-0067">ATP-binding</keyword>
<evidence type="ECO:0000259" key="15">
    <source>
        <dbReference type="PROSITE" id="PS51786"/>
    </source>
</evidence>
<dbReference type="InterPro" id="IPR046336">
    <property type="entry name" value="Lon_prtase_N_sf"/>
</dbReference>
<dbReference type="InterPro" id="IPR003959">
    <property type="entry name" value="ATPase_AAA_core"/>
</dbReference>
<dbReference type="PROSITE" id="PS51787">
    <property type="entry name" value="LON_N"/>
    <property type="match status" value="1"/>
</dbReference>
<evidence type="ECO:0000256" key="6">
    <source>
        <dbReference type="ARBA" id="ARBA00050665"/>
    </source>
</evidence>
<dbReference type="FunFam" id="3.40.50.300:FF:000021">
    <property type="entry name" value="Lon protease homolog"/>
    <property type="match status" value="1"/>
</dbReference>
<keyword evidence="10" id="KW-0963">Cytoplasm</keyword>
<proteinExistence type="inferred from homology"/>
<dbReference type="InterPro" id="IPR008269">
    <property type="entry name" value="Lon_proteolytic"/>
</dbReference>
<keyword evidence="2 10" id="KW-0547">Nucleotide-binding</keyword>
<evidence type="ECO:0000256" key="4">
    <source>
        <dbReference type="ARBA" id="ARBA00022825"/>
    </source>
</evidence>
<dbReference type="SMART" id="SM00464">
    <property type="entry name" value="LON"/>
    <property type="match status" value="1"/>
</dbReference>
<dbReference type="SUPFAM" id="SSF52540">
    <property type="entry name" value="P-loop containing nucleoside triphosphate hydrolases"/>
    <property type="match status" value="1"/>
</dbReference>
<name>A0A918L4F2_9ACTN</name>
<evidence type="ECO:0000256" key="9">
    <source>
        <dbReference type="ARBA" id="ARBA00071934"/>
    </source>
</evidence>
<dbReference type="Gene3D" id="3.40.50.300">
    <property type="entry name" value="P-loop containing nucleotide triphosphate hydrolases"/>
    <property type="match status" value="1"/>
</dbReference>
<dbReference type="PRINTS" id="PR00830">
    <property type="entry name" value="ENDOLAPTASE"/>
</dbReference>
<dbReference type="InterPro" id="IPR003111">
    <property type="entry name" value="Lon_prtase_N"/>
</dbReference>
<dbReference type="InterPro" id="IPR004815">
    <property type="entry name" value="Lon_bac/euk-typ"/>
</dbReference>
<dbReference type="SMART" id="SM00382">
    <property type="entry name" value="AAA"/>
    <property type="match status" value="1"/>
</dbReference>
<dbReference type="Pfam" id="PF02190">
    <property type="entry name" value="LON_substr_bdg"/>
    <property type="match status" value="1"/>
</dbReference>
<protein>
    <recommendedName>
        <fullName evidence="9 10">Lon protease</fullName>
        <ecNumber evidence="8 10">3.4.21.53</ecNumber>
    </recommendedName>
</protein>
<dbReference type="Gene3D" id="1.20.5.5270">
    <property type="match status" value="1"/>
</dbReference>
<dbReference type="Gene3D" id="1.20.58.1480">
    <property type="match status" value="1"/>
</dbReference>
<evidence type="ECO:0000259" key="16">
    <source>
        <dbReference type="PROSITE" id="PS51787"/>
    </source>
</evidence>
<dbReference type="Proteomes" id="UP000606194">
    <property type="component" value="Unassembled WGS sequence"/>
</dbReference>
<feature type="active site" evidence="11 13">
    <location>
        <position position="726"/>
    </location>
</feature>
<dbReference type="SUPFAM" id="SSF54211">
    <property type="entry name" value="Ribosomal protein S5 domain 2-like"/>
    <property type="match status" value="1"/>
</dbReference>
<sequence length="790" mass="84760">MLPGMVVPLDLNDTDVRAAVEAAQAAARSEPGKPRVLLVPRVDGTYASTGVLGTVEQVGRLADGDPGALIRGRGRVKIGAGTTGPGAALWVEGVTVDQSVPEPLPGHVAELVKEYKALATAWLRKRGAWQIVDRVQAIDDVSALADNSGYSPFLTTEQKVELLETADPVARLKLAAQHLRDHLAEQDVAETIAKDVQEGVDRQQREFLLRRQLEAVRKELRDLNGDGKDAAEESDDYRARVEAADLPEKVREAALKEVDKLERSSDQSPEGSWIRTWLDTVLELPWNERTDDSTAAHDIQGARAVLDAEHAGLEDVKERITEYLAVRKRRSARGLGVVGGRRGGAVLALVGPPGVGKTSLGESVAHAMGRRFVRVALGGVRDEAEIRGHRRTYVGALPGRIVRAIKEAGSMNPVVLLDEIDKVGSDFRGDPAAALLEVLDPAQNHTFRDHYLEVELDLSDVVFLATANVLEAIPEALLDRMELVRLDGYTEDEKVVIARDHLLPRQLERAGLDTDEVVLEESALRKLAGEYTREAGVRTLERSLARLLRKVAAQHELGERELPFTVRDEDLRALIGRPHHVPESAQDPAERRTAVPGVATGLAVTGAGGDVLFVEASLADPETGAAGLTLTGQLGDVMKESAQIALSFLRSHGAELELPVGDLKDRGVHIHFPAGAVPKDGPSAGVTMTTALASLLSGRLVRTDVAMTGEVSLTGRVLPIGGVKQKLLAAHRAGVTTVIIPKRNEPDLDDVPAEVLDKLDVHAVTDVRQVLELALAPAVNGAASEVPVAA</sequence>
<comment type="catalytic activity">
    <reaction evidence="6 10 13">
        <text>Hydrolysis of proteins in presence of ATP.</text>
        <dbReference type="EC" id="3.4.21.53"/>
    </reaction>
</comment>
<evidence type="ECO:0000256" key="5">
    <source>
        <dbReference type="ARBA" id="ARBA00022840"/>
    </source>
</evidence>
<dbReference type="GO" id="GO:0004252">
    <property type="term" value="F:serine-type endopeptidase activity"/>
    <property type="evidence" value="ECO:0007669"/>
    <property type="project" value="UniProtKB-UniRule"/>
</dbReference>
<dbReference type="EMBL" id="BMTL01000018">
    <property type="protein sequence ID" value="GGS00782.1"/>
    <property type="molecule type" value="Genomic_DNA"/>
</dbReference>
<evidence type="ECO:0000313" key="18">
    <source>
        <dbReference type="Proteomes" id="UP000606194"/>
    </source>
</evidence>
<evidence type="ECO:0000256" key="8">
    <source>
        <dbReference type="ARBA" id="ARBA00066743"/>
    </source>
</evidence>
<comment type="similarity">
    <text evidence="10 13 14">Belongs to the peptidase S16 family.</text>
</comment>
<evidence type="ECO:0000256" key="2">
    <source>
        <dbReference type="ARBA" id="ARBA00022741"/>
    </source>
</evidence>
<evidence type="ECO:0000256" key="11">
    <source>
        <dbReference type="PIRSR" id="PIRSR001174-1"/>
    </source>
</evidence>
<organism evidence="17 18">
    <name type="scientific">Streptomyces humidus</name>
    <dbReference type="NCBI Taxonomy" id="52259"/>
    <lineage>
        <taxon>Bacteria</taxon>
        <taxon>Bacillati</taxon>
        <taxon>Actinomycetota</taxon>
        <taxon>Actinomycetes</taxon>
        <taxon>Kitasatosporales</taxon>
        <taxon>Streptomycetaceae</taxon>
        <taxon>Streptomyces</taxon>
    </lineage>
</organism>
<dbReference type="Gene3D" id="1.10.8.60">
    <property type="match status" value="1"/>
</dbReference>
<dbReference type="InterPro" id="IPR003593">
    <property type="entry name" value="AAA+_ATPase"/>
</dbReference>
<dbReference type="InterPro" id="IPR008268">
    <property type="entry name" value="Peptidase_S16_AS"/>
</dbReference>
<dbReference type="GO" id="GO:0016887">
    <property type="term" value="F:ATP hydrolysis activity"/>
    <property type="evidence" value="ECO:0007669"/>
    <property type="project" value="InterPro"/>
</dbReference>
<dbReference type="CDD" id="cd19500">
    <property type="entry name" value="RecA-like_Lon"/>
    <property type="match status" value="1"/>
</dbReference>
<evidence type="ECO:0000256" key="10">
    <source>
        <dbReference type="PIRNR" id="PIRNR001174"/>
    </source>
</evidence>
<dbReference type="InterPro" id="IPR027417">
    <property type="entry name" value="P-loop_NTPase"/>
</dbReference>
<dbReference type="Pfam" id="PF05362">
    <property type="entry name" value="Lon_C"/>
    <property type="match status" value="1"/>
</dbReference>
<comment type="subunit">
    <text evidence="10">Homohexamer. Organized in a ring with a central cavity.</text>
</comment>
<dbReference type="Pfam" id="PF22667">
    <property type="entry name" value="Lon_lid"/>
    <property type="match status" value="1"/>
</dbReference>
<comment type="caution">
    <text evidence="17">The sequence shown here is derived from an EMBL/GenBank/DDBJ whole genome shotgun (WGS) entry which is preliminary data.</text>
</comment>
<dbReference type="Pfam" id="PF00004">
    <property type="entry name" value="AAA"/>
    <property type="match status" value="1"/>
</dbReference>
<dbReference type="SUPFAM" id="SSF88697">
    <property type="entry name" value="PUA domain-like"/>
    <property type="match status" value="1"/>
</dbReference>
<evidence type="ECO:0000313" key="17">
    <source>
        <dbReference type="EMBL" id="GGS00782.1"/>
    </source>
</evidence>
<reference evidence="17" key="1">
    <citation type="journal article" date="2014" name="Int. J. Syst. Evol. Microbiol.">
        <title>Complete genome sequence of Corynebacterium casei LMG S-19264T (=DSM 44701T), isolated from a smear-ripened cheese.</title>
        <authorList>
            <consortium name="US DOE Joint Genome Institute (JGI-PGF)"/>
            <person name="Walter F."/>
            <person name="Albersmeier A."/>
            <person name="Kalinowski J."/>
            <person name="Ruckert C."/>
        </authorList>
    </citation>
    <scope>NUCLEOTIDE SEQUENCE</scope>
    <source>
        <strain evidence="17">JCM 4386</strain>
    </source>
</reference>
<comment type="subcellular location">
    <subcellularLocation>
        <location evidence="10">Cytoplasm</location>
    </subcellularLocation>
</comment>
<keyword evidence="18" id="KW-1185">Reference proteome</keyword>
<dbReference type="PROSITE" id="PS51786">
    <property type="entry name" value="LON_PROTEOLYTIC"/>
    <property type="match status" value="1"/>
</dbReference>
<dbReference type="InterPro" id="IPR020568">
    <property type="entry name" value="Ribosomal_Su5_D2-typ_SF"/>
</dbReference>
<dbReference type="AlphaFoldDB" id="A0A918L4F2"/>
<dbReference type="Gene3D" id="2.30.130.40">
    <property type="entry name" value="LON domain-like"/>
    <property type="match status" value="1"/>
</dbReference>
<comment type="function">
    <text evidence="7">ATP-dependent serine protease that mediates the selective degradation of mutant and abnormal proteins as well as certain short-lived regulatory proteins. Required for cellular homeostasis and for survival from DNA damage and developmental changes induced by stress. Degrades polypeptides processively to yield small peptide fragments that are 5 to 10 amino acids long. Binds to DNA in a double-stranded, site-specific manner.</text>
</comment>
<dbReference type="GO" id="GO:0030163">
    <property type="term" value="P:protein catabolic process"/>
    <property type="evidence" value="ECO:0007669"/>
    <property type="project" value="InterPro"/>
</dbReference>
<keyword evidence="1 10" id="KW-0645">Protease</keyword>
<dbReference type="NCBIfam" id="TIGR00763">
    <property type="entry name" value="lon"/>
    <property type="match status" value="1"/>
</dbReference>
<dbReference type="InterPro" id="IPR027065">
    <property type="entry name" value="Lon_Prtase"/>
</dbReference>
<evidence type="ECO:0000256" key="13">
    <source>
        <dbReference type="PROSITE-ProRule" id="PRU01122"/>
    </source>
</evidence>
<dbReference type="GO" id="GO:0004176">
    <property type="term" value="F:ATP-dependent peptidase activity"/>
    <property type="evidence" value="ECO:0007669"/>
    <property type="project" value="UniProtKB-UniRule"/>
</dbReference>
<dbReference type="PROSITE" id="PS01046">
    <property type="entry name" value="LON_SER"/>
    <property type="match status" value="1"/>
</dbReference>
<reference evidence="17" key="2">
    <citation type="submission" date="2020-09" db="EMBL/GenBank/DDBJ databases">
        <authorList>
            <person name="Sun Q."/>
            <person name="Ohkuma M."/>
        </authorList>
    </citation>
    <scope>NUCLEOTIDE SEQUENCE</scope>
    <source>
        <strain evidence="17">JCM 4386</strain>
    </source>
</reference>
<dbReference type="InterPro" id="IPR014721">
    <property type="entry name" value="Ribsml_uS5_D2-typ_fold_subgr"/>
</dbReference>